<dbReference type="Gene3D" id="3.60.10.10">
    <property type="entry name" value="Endonuclease/exonuclease/phosphatase"/>
    <property type="match status" value="1"/>
</dbReference>
<protein>
    <recommendedName>
        <fullName evidence="1">Reverse transcriptase domain-containing protein</fullName>
    </recommendedName>
</protein>
<dbReference type="InterPro" id="IPR036397">
    <property type="entry name" value="RNaseH_sf"/>
</dbReference>
<dbReference type="InterPro" id="IPR000477">
    <property type="entry name" value="RT_dom"/>
</dbReference>
<dbReference type="InterPro" id="IPR036691">
    <property type="entry name" value="Endo/exonu/phosph_ase_sf"/>
</dbReference>
<dbReference type="InterPro" id="IPR043502">
    <property type="entry name" value="DNA/RNA_pol_sf"/>
</dbReference>
<evidence type="ECO:0000313" key="3">
    <source>
        <dbReference type="RefSeq" id="XP_071920728.1"/>
    </source>
</evidence>
<dbReference type="SUPFAM" id="SSF53098">
    <property type="entry name" value="Ribonuclease H-like"/>
    <property type="match status" value="1"/>
</dbReference>
<name>A0ABM4VMH0_COFAR</name>
<dbReference type="SUPFAM" id="SSF56219">
    <property type="entry name" value="DNase I-like"/>
    <property type="match status" value="1"/>
</dbReference>
<dbReference type="PANTHER" id="PTHR33116:SF80">
    <property type="entry name" value="REVERSE TRANSCRIPTASE ZINC-BINDING DOMAIN-CONTAINING PROTEIN"/>
    <property type="match status" value="1"/>
</dbReference>
<dbReference type="PROSITE" id="PS50878">
    <property type="entry name" value="RT_POL"/>
    <property type="match status" value="1"/>
</dbReference>
<reference evidence="3" key="1">
    <citation type="submission" date="2025-08" db="UniProtKB">
        <authorList>
            <consortium name="RefSeq"/>
        </authorList>
    </citation>
    <scope>IDENTIFICATION</scope>
    <source>
        <tissue evidence="3">Leaves</tissue>
    </source>
</reference>
<dbReference type="InterPro" id="IPR005135">
    <property type="entry name" value="Endo/exonuclease/phosphatase"/>
</dbReference>
<dbReference type="RefSeq" id="XP_071920728.1">
    <property type="nucleotide sequence ID" value="XM_072064627.1"/>
</dbReference>
<dbReference type="Pfam" id="PF00078">
    <property type="entry name" value="RVT_1"/>
    <property type="match status" value="1"/>
</dbReference>
<organism evidence="2 3">
    <name type="scientific">Coffea arabica</name>
    <name type="common">Arabian coffee</name>
    <dbReference type="NCBI Taxonomy" id="13443"/>
    <lineage>
        <taxon>Eukaryota</taxon>
        <taxon>Viridiplantae</taxon>
        <taxon>Streptophyta</taxon>
        <taxon>Embryophyta</taxon>
        <taxon>Tracheophyta</taxon>
        <taxon>Spermatophyta</taxon>
        <taxon>Magnoliopsida</taxon>
        <taxon>eudicotyledons</taxon>
        <taxon>Gunneridae</taxon>
        <taxon>Pentapetalae</taxon>
        <taxon>asterids</taxon>
        <taxon>lamiids</taxon>
        <taxon>Gentianales</taxon>
        <taxon>Rubiaceae</taxon>
        <taxon>Ixoroideae</taxon>
        <taxon>Gardenieae complex</taxon>
        <taxon>Bertiereae - Coffeeae clade</taxon>
        <taxon>Coffeeae</taxon>
        <taxon>Coffea</taxon>
    </lineage>
</organism>
<dbReference type="GeneID" id="140014203"/>
<dbReference type="InterPro" id="IPR026960">
    <property type="entry name" value="RVT-Znf"/>
</dbReference>
<accession>A0ABM4VMH0</accession>
<dbReference type="Proteomes" id="UP001652660">
    <property type="component" value="Chromosome 9c"/>
</dbReference>
<dbReference type="InterPro" id="IPR044730">
    <property type="entry name" value="RNase_H-like_dom_plant"/>
</dbReference>
<dbReference type="Pfam" id="PF13966">
    <property type="entry name" value="zf-RVT"/>
    <property type="match status" value="1"/>
</dbReference>
<dbReference type="SUPFAM" id="SSF56672">
    <property type="entry name" value="DNA/RNA polymerases"/>
    <property type="match status" value="1"/>
</dbReference>
<dbReference type="InterPro" id="IPR002156">
    <property type="entry name" value="RNaseH_domain"/>
</dbReference>
<feature type="domain" description="Reverse transcriptase" evidence="1">
    <location>
        <begin position="412"/>
        <end position="690"/>
    </location>
</feature>
<evidence type="ECO:0000313" key="2">
    <source>
        <dbReference type="Proteomes" id="UP001652660"/>
    </source>
</evidence>
<dbReference type="InterPro" id="IPR012337">
    <property type="entry name" value="RNaseH-like_sf"/>
</dbReference>
<dbReference type="Pfam" id="PF03372">
    <property type="entry name" value="Exo_endo_phos"/>
    <property type="match status" value="1"/>
</dbReference>
<dbReference type="CDD" id="cd01650">
    <property type="entry name" value="RT_nLTR_like"/>
    <property type="match status" value="1"/>
</dbReference>
<dbReference type="Gene3D" id="3.30.420.10">
    <property type="entry name" value="Ribonuclease H-like superfamily/Ribonuclease H"/>
    <property type="match status" value="1"/>
</dbReference>
<sequence>MSDVSQLEIVRRKLKFETAASYVNGKVWIFWDRGMTLNCVESADQLVHARTSFALGVSLYVSFVYAKCTRVARHPLWEALERISETQDHPWMVIGDFNVISTPDERIGGSPPNLRNMEEFNDSMFRCGLSAMDFDGSQFTWTNGSLWQRLDRALTNDRWLASYPVSKVSHLARGRSDHSPLLVKCGLGTASPFSFRFLNVWARYPSFLAVVSAIWETEVSGVGMPRFFKKLGLVKKRLREWSHETFGDIPSRVKAAEAIYRQREEDYDRDRDDISRSRLNEARATYTRELATECEFWRQKSAVKWLREGDANTSYFHSVVRQRRSSNFITRIRDAEGRWCDTGQQIKESATDFFSTLFTSEAAFKGNFPALPFELPQADSEHNAAITAVPSAEEIRQIVFSMEDDLVAAIQDFFKGVSQPRGWSSSLLVLIPKVEGACQWRDFRPISLCNVSSKIILKLLVARIGKVLPALISPWQTGFVPGRGISDNILLAQELALDLDRRLKEPNLIFKLDMEKAYDRVEWPFLLFMLRQFGLSEQVVDLCYRTFSNAWFSVLINGEPSGYFKSSRGVRQGDPLSPALFLFVAEFLGRGIHNLFLEKESRFYVSAGSRVPYLAFADDILLFTRCSSDALTAIRQFLEHYQTWSGQKVNVGKSSFTPSSRMSLAQKELVRATLGYREIGLPIRYLGVPLVKGRISCVAFEGILAKIRQRLFHWSSKLLSMGGKITLIRYRIHWAAWEKVCFPVAEGGLGCRSLDDVVKAFSCKLWWKLRKKDTAWAEFMHYKYIKGSHPALVRVVRPPALWRRGWDVARLRQWLPETYVSMVLQQQIFPDLQDQMVWEGSVSGEFTIMSAVEDLRRKGNTSLVSKYIWSSALPKKMSFFVWRLLRKWIPVDVQLQRKGVFLGSRCPCCSGARETAEHLFVGGPVASVVWGHFGRQFGILRRGVQGVSSLLMSWFLSHRKVSENHIRVLVPIAALWFLWRARNQARFEGSPMAAESIIWQVGHFIELLGKAQKLGRAFSGDRDCIWAGGLRGTGSVHRPSLVAWIKPPSPVLKLNTDACVTAAGAFGEGVVRSSEGKMIFAFYKEFGEASVVHAEALAVLTWLLHCQEMRLTRVRAESDSLTLVQMVNSGVVARWPLCNVLRRIRHLLLELGATITHVFREANMVADALASLQVGHDMMYLSEDAIPRRIKTLLRFDTLNIPHVRS</sequence>
<dbReference type="Pfam" id="PF13456">
    <property type="entry name" value="RVT_3"/>
    <property type="match status" value="1"/>
</dbReference>
<evidence type="ECO:0000259" key="1">
    <source>
        <dbReference type="PROSITE" id="PS50878"/>
    </source>
</evidence>
<proteinExistence type="predicted"/>
<keyword evidence="2" id="KW-1185">Reference proteome</keyword>
<dbReference type="PANTHER" id="PTHR33116">
    <property type="entry name" value="REVERSE TRANSCRIPTASE ZINC-BINDING DOMAIN-CONTAINING PROTEIN-RELATED-RELATED"/>
    <property type="match status" value="1"/>
</dbReference>
<gene>
    <name evidence="3" type="primary">LOC140014203</name>
</gene>
<dbReference type="CDD" id="cd06222">
    <property type="entry name" value="RNase_H_like"/>
    <property type="match status" value="1"/>
</dbReference>